<proteinExistence type="predicted"/>
<dbReference type="EMBL" id="SNXS01000007">
    <property type="protein sequence ID" value="TDP62451.1"/>
    <property type="molecule type" value="Genomic_DNA"/>
</dbReference>
<accession>A0A4R6QJB8</accession>
<feature type="chain" id="PRO_5020248640" evidence="1">
    <location>
        <begin position="35"/>
        <end position="135"/>
    </location>
</feature>
<keyword evidence="3" id="KW-1185">Reference proteome</keyword>
<evidence type="ECO:0000256" key="1">
    <source>
        <dbReference type="SAM" id="SignalP"/>
    </source>
</evidence>
<gene>
    <name evidence="2" type="ORF">DES47_10729</name>
</gene>
<evidence type="ECO:0000313" key="2">
    <source>
        <dbReference type="EMBL" id="TDP62451.1"/>
    </source>
</evidence>
<feature type="signal peptide" evidence="1">
    <location>
        <begin position="1"/>
        <end position="34"/>
    </location>
</feature>
<protein>
    <submittedName>
        <fullName evidence="2">Uncharacterized protein</fullName>
    </submittedName>
</protein>
<keyword evidence="1" id="KW-0732">Signal</keyword>
<dbReference type="InParanoid" id="A0A4R6QJB8"/>
<dbReference type="AlphaFoldDB" id="A0A4R6QJB8"/>
<dbReference type="RefSeq" id="WP_133702924.1">
    <property type="nucleotide sequence ID" value="NZ_SNXS01000007.1"/>
</dbReference>
<reference evidence="2 3" key="1">
    <citation type="submission" date="2019-03" db="EMBL/GenBank/DDBJ databases">
        <title>Genomic Encyclopedia of Type Strains, Phase IV (KMG-IV): sequencing the most valuable type-strain genomes for metagenomic binning, comparative biology and taxonomic classification.</title>
        <authorList>
            <person name="Goeker M."/>
        </authorList>
    </citation>
    <scope>NUCLEOTIDE SEQUENCE [LARGE SCALE GENOMIC DNA]</scope>
    <source>
        <strain evidence="2 3">DSM 16998</strain>
    </source>
</reference>
<sequence>MHTTTSSLSLTRTLKRAAMPIALLLAAVSGTAQADTAIKTLPTVTLQGSASLRATCPQAAEVLQEALESTVHRLREEGVMQVRFTLVGQQISDVQATAGPARYRARVRTAVADLKCQGQSQVAQQHQFAINFSDS</sequence>
<comment type="caution">
    <text evidence="2">The sequence shown here is derived from an EMBL/GenBank/DDBJ whole genome shotgun (WGS) entry which is preliminary data.</text>
</comment>
<evidence type="ECO:0000313" key="3">
    <source>
        <dbReference type="Proteomes" id="UP000295361"/>
    </source>
</evidence>
<organism evidence="2 3">
    <name type="scientific">Roseateles toxinivorans</name>
    <dbReference type="NCBI Taxonomy" id="270368"/>
    <lineage>
        <taxon>Bacteria</taxon>
        <taxon>Pseudomonadati</taxon>
        <taxon>Pseudomonadota</taxon>
        <taxon>Betaproteobacteria</taxon>
        <taxon>Burkholderiales</taxon>
        <taxon>Sphaerotilaceae</taxon>
        <taxon>Roseateles</taxon>
    </lineage>
</organism>
<name>A0A4R6QJB8_9BURK</name>
<dbReference type="Proteomes" id="UP000295361">
    <property type="component" value="Unassembled WGS sequence"/>
</dbReference>